<reference evidence="4" key="1">
    <citation type="submission" date="2016-10" db="EMBL/GenBank/DDBJ databases">
        <authorList>
            <person name="Varghese N."/>
            <person name="Submissions S."/>
        </authorList>
    </citation>
    <scope>NUCLEOTIDE SEQUENCE [LARGE SCALE GENOMIC DNA]</scope>
    <source>
        <strain evidence="4">DSM 23256</strain>
    </source>
</reference>
<evidence type="ECO:0000313" key="3">
    <source>
        <dbReference type="EMBL" id="SDE99331.1"/>
    </source>
</evidence>
<feature type="region of interest" description="Disordered" evidence="1">
    <location>
        <begin position="1"/>
        <end position="38"/>
    </location>
</feature>
<keyword evidence="3" id="KW-0969">Cilium</keyword>
<dbReference type="Pfam" id="PF10135">
    <property type="entry name" value="Rod-binding"/>
    <property type="match status" value="1"/>
</dbReference>
<keyword evidence="4" id="KW-1185">Reference proteome</keyword>
<evidence type="ECO:0000313" key="4">
    <source>
        <dbReference type="Proteomes" id="UP000243333"/>
    </source>
</evidence>
<proteinExistence type="predicted"/>
<protein>
    <submittedName>
        <fullName evidence="3">Flagellar protein FlgJ</fullName>
    </submittedName>
</protein>
<keyword evidence="3" id="KW-0966">Cell projection</keyword>
<sequence length="119" mass="13079">MRSDSIGSTPRASWDKTIKAKGVGSAAKRGQADGAVREDQKLRQACRDMEALFLGLLLNRMRSTVPKAGLLDTTQEEMMRPLLDRELTSTMAQAGGIGLADMLYRQLANENKEKSQAPR</sequence>
<dbReference type="Proteomes" id="UP000243333">
    <property type="component" value="Unassembled WGS sequence"/>
</dbReference>
<accession>A0A1G7HG45</accession>
<feature type="domain" description="Flagellar protein FlgJ N-terminal" evidence="2">
    <location>
        <begin position="61"/>
        <end position="106"/>
    </location>
</feature>
<dbReference type="PRINTS" id="PR01002">
    <property type="entry name" value="FLGFLGJ"/>
</dbReference>
<dbReference type="STRING" id="1123285.SAMN05660235_00030"/>
<evidence type="ECO:0000256" key="1">
    <source>
        <dbReference type="SAM" id="MobiDB-lite"/>
    </source>
</evidence>
<organism evidence="3 4">
    <name type="scientific">Sporolituus thermophilus DSM 23256</name>
    <dbReference type="NCBI Taxonomy" id="1123285"/>
    <lineage>
        <taxon>Bacteria</taxon>
        <taxon>Bacillati</taxon>
        <taxon>Bacillota</taxon>
        <taxon>Negativicutes</taxon>
        <taxon>Selenomonadales</taxon>
        <taxon>Sporomusaceae</taxon>
        <taxon>Sporolituus</taxon>
    </lineage>
</organism>
<feature type="compositionally biased region" description="Polar residues" evidence="1">
    <location>
        <begin position="1"/>
        <end position="11"/>
    </location>
</feature>
<dbReference type="RefSeq" id="WP_093686937.1">
    <property type="nucleotide sequence ID" value="NZ_FNBU01000001.1"/>
</dbReference>
<dbReference type="OrthoDB" id="9796740at2"/>
<keyword evidence="3" id="KW-0282">Flagellum</keyword>
<gene>
    <name evidence="3" type="ORF">SAMN05660235_00030</name>
</gene>
<dbReference type="EMBL" id="FNBU01000001">
    <property type="protein sequence ID" value="SDE99331.1"/>
    <property type="molecule type" value="Genomic_DNA"/>
</dbReference>
<evidence type="ECO:0000259" key="2">
    <source>
        <dbReference type="Pfam" id="PF10135"/>
    </source>
</evidence>
<dbReference type="AlphaFoldDB" id="A0A1G7HG45"/>
<dbReference type="InterPro" id="IPR019301">
    <property type="entry name" value="Flagellar_prot_FlgJ_N"/>
</dbReference>
<name>A0A1G7HG45_9FIRM</name>